<evidence type="ECO:0000313" key="3">
    <source>
        <dbReference type="Proteomes" id="UP000244722"/>
    </source>
</evidence>
<evidence type="ECO:0000256" key="1">
    <source>
        <dbReference type="SAM" id="MobiDB-lite"/>
    </source>
</evidence>
<keyword evidence="3" id="KW-1185">Reference proteome</keyword>
<proteinExistence type="predicted"/>
<feature type="compositionally biased region" description="Low complexity" evidence="1">
    <location>
        <begin position="61"/>
        <end position="77"/>
    </location>
</feature>
<gene>
    <name evidence="2" type="ORF">B9Z19DRAFT_1071471</name>
</gene>
<feature type="compositionally biased region" description="Basic residues" evidence="1">
    <location>
        <begin position="156"/>
        <end position="165"/>
    </location>
</feature>
<accession>A0A2T7A843</accession>
<organism evidence="2 3">
    <name type="scientific">Tuber borchii</name>
    <name type="common">White truffle</name>
    <dbReference type="NCBI Taxonomy" id="42251"/>
    <lineage>
        <taxon>Eukaryota</taxon>
        <taxon>Fungi</taxon>
        <taxon>Dikarya</taxon>
        <taxon>Ascomycota</taxon>
        <taxon>Pezizomycotina</taxon>
        <taxon>Pezizomycetes</taxon>
        <taxon>Pezizales</taxon>
        <taxon>Tuberaceae</taxon>
        <taxon>Tuber</taxon>
    </lineage>
</organism>
<dbReference type="EMBL" id="NESQ01000006">
    <property type="protein sequence ID" value="PUU83885.1"/>
    <property type="molecule type" value="Genomic_DNA"/>
</dbReference>
<dbReference type="AlphaFoldDB" id="A0A2T7A843"/>
<dbReference type="Proteomes" id="UP000244722">
    <property type="component" value="Unassembled WGS sequence"/>
</dbReference>
<feature type="region of interest" description="Disordered" evidence="1">
    <location>
        <begin position="59"/>
        <end position="174"/>
    </location>
</feature>
<sequence>METVEDPYIDSPVATSPQLRRQIALINEHWVPTNRFPVITTPASTSSPGRIFKSLATLTTSKSAPQSSAGSQKGGASIPTSSLEPPEIPRASETRSFRIKGSDPWLAKHLPQENPADPFPWEASVLEPKEPQVPNPDENFEKFLQARAKEKEASHHPGRRRRKHLGGLWEKQGD</sequence>
<name>A0A2T7A843_TUBBO</name>
<protein>
    <submittedName>
        <fullName evidence="2">Uncharacterized protein</fullName>
    </submittedName>
</protein>
<reference evidence="2 3" key="1">
    <citation type="submission" date="2017-04" db="EMBL/GenBank/DDBJ databases">
        <title>Draft genome sequence of Tuber borchii Vittad., a whitish edible truffle.</title>
        <authorList>
            <consortium name="DOE Joint Genome Institute"/>
            <person name="Murat C."/>
            <person name="Kuo A."/>
            <person name="Barry K.W."/>
            <person name="Clum A."/>
            <person name="Dockter R.B."/>
            <person name="Fauchery L."/>
            <person name="Iotti M."/>
            <person name="Kohler A."/>
            <person name="Labutti K."/>
            <person name="Lindquist E.A."/>
            <person name="Lipzen A."/>
            <person name="Ohm R.A."/>
            <person name="Wang M."/>
            <person name="Grigoriev I.V."/>
            <person name="Zambonelli A."/>
            <person name="Martin F.M."/>
        </authorList>
    </citation>
    <scope>NUCLEOTIDE SEQUENCE [LARGE SCALE GENOMIC DNA]</scope>
    <source>
        <strain evidence="2 3">Tbo3840</strain>
    </source>
</reference>
<evidence type="ECO:0000313" key="2">
    <source>
        <dbReference type="EMBL" id="PUU83885.1"/>
    </source>
</evidence>
<comment type="caution">
    <text evidence="2">The sequence shown here is derived from an EMBL/GenBank/DDBJ whole genome shotgun (WGS) entry which is preliminary data.</text>
</comment>